<dbReference type="KEGG" id="mcw:A8L33_08495"/>
<dbReference type="CDD" id="cd04301">
    <property type="entry name" value="NAT_SF"/>
    <property type="match status" value="1"/>
</dbReference>
<dbReference type="PATRIC" id="fig|84292.3.peg.1360"/>
<evidence type="ECO:0000256" key="1">
    <source>
        <dbReference type="ARBA" id="ARBA00022679"/>
    </source>
</evidence>
<comment type="caution">
    <text evidence="4">The sequence shown here is derived from an EMBL/GenBank/DDBJ whole genome shotgun (WGS) entry which is preliminary data.</text>
</comment>
<evidence type="ECO:0000313" key="5">
    <source>
        <dbReference type="Proteomes" id="UP000037737"/>
    </source>
</evidence>
<keyword evidence="5" id="KW-1185">Reference proteome</keyword>
<dbReference type="Gene3D" id="3.40.630.30">
    <property type="match status" value="1"/>
</dbReference>
<evidence type="ECO:0000313" key="4">
    <source>
        <dbReference type="EMBL" id="KOS10961.1"/>
    </source>
</evidence>
<dbReference type="PROSITE" id="PS51186">
    <property type="entry name" value="GNAT"/>
    <property type="match status" value="1"/>
</dbReference>
<dbReference type="Proteomes" id="UP000037737">
    <property type="component" value="Unassembled WGS sequence"/>
</dbReference>
<keyword evidence="1" id="KW-0808">Transferase</keyword>
<name>A0A0M8MPF3_9MICO</name>
<proteinExistence type="predicted"/>
<dbReference type="OrthoDB" id="9790865at2"/>
<accession>A0A0M8MPF3</accession>
<sequence length="164" mass="18084">MVESFRIRPAVQADGGFLGDMVVEAANWRGGGARPRHEVISSAEHSRYLTGWMRPGDTGFVAEDLRGEPIGAAWYRMLPRSEPGFGWVGTGVPELIIGVRPIWRAHGVGRALLQRLCESARAQGFARLSLSVERDNFAVTLYRSEGFAVTQSGLGRDTMVKRLR</sequence>
<organism evidence="4 5">
    <name type="scientific">Microbacterium aurantiacum</name>
    <dbReference type="NCBI Taxonomy" id="162393"/>
    <lineage>
        <taxon>Bacteria</taxon>
        <taxon>Bacillati</taxon>
        <taxon>Actinomycetota</taxon>
        <taxon>Actinomycetes</taxon>
        <taxon>Micrococcales</taxon>
        <taxon>Microbacteriaceae</taxon>
        <taxon>Microbacterium</taxon>
    </lineage>
</organism>
<dbReference type="EMBL" id="LAVO01000006">
    <property type="protein sequence ID" value="KOS10961.1"/>
    <property type="molecule type" value="Genomic_DNA"/>
</dbReference>
<feature type="domain" description="N-acetyltransferase" evidence="3">
    <location>
        <begin position="5"/>
        <end position="164"/>
    </location>
</feature>
<evidence type="ECO:0000259" key="3">
    <source>
        <dbReference type="PROSITE" id="PS51186"/>
    </source>
</evidence>
<dbReference type="Pfam" id="PF00583">
    <property type="entry name" value="Acetyltransf_1"/>
    <property type="match status" value="1"/>
</dbReference>
<protein>
    <submittedName>
        <fullName evidence="4">Histone acetyltransferase</fullName>
    </submittedName>
</protein>
<reference evidence="4" key="1">
    <citation type="submission" date="2015-04" db="EMBL/GenBank/DDBJ databases">
        <title>Complete genome sequence of Microbacterium chocolatum SIT 101, a bacterium enantioselectively hydrolyzing mesomeric diesters.</title>
        <authorList>
            <person name="Li X."/>
            <person name="Xu Y."/>
        </authorList>
    </citation>
    <scope>NUCLEOTIDE SEQUENCE [LARGE SCALE GENOMIC DNA]</scope>
    <source>
        <strain evidence="4">SIT 101</strain>
    </source>
</reference>
<dbReference type="SUPFAM" id="SSF55729">
    <property type="entry name" value="Acyl-CoA N-acyltransferases (Nat)"/>
    <property type="match status" value="1"/>
</dbReference>
<dbReference type="GO" id="GO:0016747">
    <property type="term" value="F:acyltransferase activity, transferring groups other than amino-acyl groups"/>
    <property type="evidence" value="ECO:0007669"/>
    <property type="project" value="InterPro"/>
</dbReference>
<dbReference type="InterPro" id="IPR000182">
    <property type="entry name" value="GNAT_dom"/>
</dbReference>
<dbReference type="InterPro" id="IPR050832">
    <property type="entry name" value="Bact_Acetyltransf"/>
</dbReference>
<dbReference type="InterPro" id="IPR016181">
    <property type="entry name" value="Acyl_CoA_acyltransferase"/>
</dbReference>
<keyword evidence="2" id="KW-0012">Acyltransferase</keyword>
<gene>
    <name evidence="4" type="ORF">XI38_06665</name>
</gene>
<dbReference type="AlphaFoldDB" id="A0A0M8MPF3"/>
<dbReference type="PANTHER" id="PTHR43877">
    <property type="entry name" value="AMINOALKYLPHOSPHONATE N-ACETYLTRANSFERASE-RELATED-RELATED"/>
    <property type="match status" value="1"/>
</dbReference>
<evidence type="ECO:0000256" key="2">
    <source>
        <dbReference type="ARBA" id="ARBA00023315"/>
    </source>
</evidence>